<reference evidence="2" key="1">
    <citation type="submission" date="2016-03" db="EMBL/GenBank/DDBJ databases">
        <title>Updated assembly of Pseudogymnoascus destructans, the fungus causing white-nose syndrome of bats.</title>
        <authorList>
            <person name="Palmer J.M."/>
            <person name="Drees K.P."/>
            <person name="Foster J.T."/>
            <person name="Lindner D.L."/>
        </authorList>
    </citation>
    <scope>NUCLEOTIDE SEQUENCE [LARGE SCALE GENOMIC DNA]</scope>
    <source>
        <strain evidence="2">20631-21</strain>
    </source>
</reference>
<dbReference type="OrthoDB" id="10410411at2759"/>
<dbReference type="AlphaFoldDB" id="A0A177ANE6"/>
<proteinExistence type="predicted"/>
<evidence type="ECO:0000313" key="2">
    <source>
        <dbReference type="EMBL" id="OAF62861.1"/>
    </source>
</evidence>
<dbReference type="Proteomes" id="UP000077154">
    <property type="component" value="Unassembled WGS sequence"/>
</dbReference>
<dbReference type="GeneID" id="36283482"/>
<dbReference type="VEuPathDB" id="FungiDB:GMDG_06197"/>
<dbReference type="EMBL" id="KV441386">
    <property type="protein sequence ID" value="OAF62861.1"/>
    <property type="molecule type" value="Genomic_DNA"/>
</dbReference>
<name>A0A177ANE6_9PEZI</name>
<feature type="region of interest" description="Disordered" evidence="1">
    <location>
        <begin position="69"/>
        <end position="88"/>
    </location>
</feature>
<organism evidence="2">
    <name type="scientific">Pseudogymnoascus destructans</name>
    <dbReference type="NCBI Taxonomy" id="655981"/>
    <lineage>
        <taxon>Eukaryota</taxon>
        <taxon>Fungi</taxon>
        <taxon>Dikarya</taxon>
        <taxon>Ascomycota</taxon>
        <taxon>Pezizomycotina</taxon>
        <taxon>Leotiomycetes</taxon>
        <taxon>Thelebolales</taxon>
        <taxon>Thelebolaceae</taxon>
        <taxon>Pseudogymnoascus</taxon>
    </lineage>
</organism>
<accession>A0A177ANE6</accession>
<feature type="compositionally biased region" description="Basic and acidic residues" evidence="1">
    <location>
        <begin position="75"/>
        <end position="88"/>
    </location>
</feature>
<protein>
    <submittedName>
        <fullName evidence="2">Uncharacterized protein</fullName>
    </submittedName>
</protein>
<gene>
    <name evidence="2" type="ORF">VC83_00384</name>
</gene>
<dbReference type="RefSeq" id="XP_024328132.1">
    <property type="nucleotide sequence ID" value="XM_024464078.1"/>
</dbReference>
<sequence>MCLILSTSHLCHHKTLTPATRPCQHFLNNYASQRWRSQLECPYKRFTYKRDGKLCPGCTTEFGHPYGDQSEEGEQLERVRRERMSTRETVRRESMRRECVRRERVRIPERGGTFRRALERLARWFLR</sequence>
<evidence type="ECO:0000256" key="1">
    <source>
        <dbReference type="SAM" id="MobiDB-lite"/>
    </source>
</evidence>